<organism evidence="1 2">
    <name type="scientific">Burkholderia ambifaria (strain ATCC BAA-244 / DSM 16087 / CCUG 44356 / LMG 19182 / AMMD)</name>
    <name type="common">Burkholderia cepacia (strain AMMD)</name>
    <dbReference type="NCBI Taxonomy" id="339670"/>
    <lineage>
        <taxon>Bacteria</taxon>
        <taxon>Pseudomonadati</taxon>
        <taxon>Pseudomonadota</taxon>
        <taxon>Betaproteobacteria</taxon>
        <taxon>Burkholderiales</taxon>
        <taxon>Burkholderiaceae</taxon>
        <taxon>Burkholderia</taxon>
        <taxon>Burkholderia cepacia complex</taxon>
    </lineage>
</organism>
<reference evidence="1" key="1">
    <citation type="submission" date="2006-08" db="EMBL/GenBank/DDBJ databases">
        <title>Complete sequence of Chromosome 2 of Burkholderia cepacia AMMD.</title>
        <authorList>
            <consortium name="US DOE Joint Genome Institute"/>
            <person name="Copeland A."/>
            <person name="Lucas S."/>
            <person name="Lapidus A."/>
            <person name="Barry K."/>
            <person name="Detter J.C."/>
            <person name="Glavina del Rio T."/>
            <person name="Hammon N."/>
            <person name="Israni S."/>
            <person name="Pitluck S."/>
            <person name="Bruce D."/>
            <person name="Chain P."/>
            <person name="Malfatti S."/>
            <person name="Shin M."/>
            <person name="Vergez L."/>
            <person name="Schmutz J."/>
            <person name="Larimer F."/>
            <person name="Land M."/>
            <person name="Hauser L."/>
            <person name="Kyrpides N."/>
            <person name="Kim E."/>
            <person name="Parke J."/>
            <person name="Coenye T."/>
            <person name="Konstantinidis K."/>
            <person name="Ramette A."/>
            <person name="Tiedje J."/>
            <person name="Richardson P."/>
        </authorList>
    </citation>
    <scope>NUCLEOTIDE SEQUENCE</scope>
    <source>
        <strain evidence="1">AMMD</strain>
    </source>
</reference>
<protein>
    <submittedName>
        <fullName evidence="1">Uncharacterized protein</fullName>
    </submittedName>
</protein>
<dbReference type="AlphaFoldDB" id="Q0B5M8"/>
<evidence type="ECO:0000313" key="2">
    <source>
        <dbReference type="Proteomes" id="UP000000662"/>
    </source>
</evidence>
<dbReference type="Proteomes" id="UP000000662">
    <property type="component" value="Chromosome 2"/>
</dbReference>
<gene>
    <name evidence="1" type="ordered locus">Bamb_4996</name>
</gene>
<proteinExistence type="predicted"/>
<dbReference type="KEGG" id="bam:Bamb_4996"/>
<accession>Q0B5M8</accession>
<keyword evidence="2" id="KW-1185">Reference proteome</keyword>
<name>Q0B5M8_BURCM</name>
<evidence type="ECO:0000313" key="1">
    <source>
        <dbReference type="EMBL" id="ABI90545.1"/>
    </source>
</evidence>
<dbReference type="EMBL" id="CP000441">
    <property type="protein sequence ID" value="ABI90545.1"/>
    <property type="molecule type" value="Genomic_DNA"/>
</dbReference>
<sequence length="75" mass="8598">MRLSPGLRRHLLEIGGCFSWREPARAIRQDSLPTAFRFYGCAAGAVRRCVHTFGFSVQIDGVARRRPGRTWRNHD</sequence>